<protein>
    <recommendedName>
        <fullName evidence="1">Fibronectin type-III domain-containing protein</fullName>
    </recommendedName>
</protein>
<name>A0A1I5YQ10_9BACT</name>
<dbReference type="SUPFAM" id="SSF49265">
    <property type="entry name" value="Fibronectin type III"/>
    <property type="match status" value="2"/>
</dbReference>
<gene>
    <name evidence="2" type="ORF">SAMN04515674_12076</name>
</gene>
<dbReference type="AlphaFoldDB" id="A0A1I5YQ10"/>
<proteinExistence type="predicted"/>
<dbReference type="InterPro" id="IPR013783">
    <property type="entry name" value="Ig-like_fold"/>
</dbReference>
<dbReference type="CDD" id="cd00063">
    <property type="entry name" value="FN3"/>
    <property type="match status" value="1"/>
</dbReference>
<dbReference type="Gene3D" id="2.60.40.10">
    <property type="entry name" value="Immunoglobulins"/>
    <property type="match status" value="4"/>
</dbReference>
<dbReference type="STRING" id="1079859.SAMN04515674_12076"/>
<organism evidence="2 3">
    <name type="scientific">Pseudarcicella hirudinis</name>
    <dbReference type="NCBI Taxonomy" id="1079859"/>
    <lineage>
        <taxon>Bacteria</taxon>
        <taxon>Pseudomonadati</taxon>
        <taxon>Bacteroidota</taxon>
        <taxon>Cytophagia</taxon>
        <taxon>Cytophagales</taxon>
        <taxon>Flectobacillaceae</taxon>
        <taxon>Pseudarcicella</taxon>
    </lineage>
</organism>
<dbReference type="Proteomes" id="UP000199306">
    <property type="component" value="Unassembled WGS sequence"/>
</dbReference>
<accession>A0A1I5YQ10</accession>
<keyword evidence="3" id="KW-1185">Reference proteome</keyword>
<dbReference type="PROSITE" id="PS50853">
    <property type="entry name" value="FN3"/>
    <property type="match status" value="1"/>
</dbReference>
<dbReference type="OrthoDB" id="923194at2"/>
<dbReference type="EMBL" id="FOXH01000020">
    <property type="protein sequence ID" value="SFQ46329.1"/>
    <property type="molecule type" value="Genomic_DNA"/>
</dbReference>
<evidence type="ECO:0000313" key="3">
    <source>
        <dbReference type="Proteomes" id="UP000199306"/>
    </source>
</evidence>
<dbReference type="InterPro" id="IPR036116">
    <property type="entry name" value="FN3_sf"/>
</dbReference>
<evidence type="ECO:0000259" key="1">
    <source>
        <dbReference type="PROSITE" id="PS50853"/>
    </source>
</evidence>
<reference evidence="2 3" key="1">
    <citation type="submission" date="2016-10" db="EMBL/GenBank/DDBJ databases">
        <authorList>
            <person name="de Groot N.N."/>
        </authorList>
    </citation>
    <scope>NUCLEOTIDE SEQUENCE [LARGE SCALE GENOMIC DNA]</scope>
    <source>
        <strain evidence="3">E92,LMG 26720,CCM 7988</strain>
    </source>
</reference>
<evidence type="ECO:0000313" key="2">
    <source>
        <dbReference type="EMBL" id="SFQ46329.1"/>
    </source>
</evidence>
<dbReference type="RefSeq" id="WP_092019647.1">
    <property type="nucleotide sequence ID" value="NZ_FOXH01000020.1"/>
</dbReference>
<dbReference type="InterPro" id="IPR003961">
    <property type="entry name" value="FN3_dom"/>
</dbReference>
<feature type="domain" description="Fibronectin type-III" evidence="1">
    <location>
        <begin position="620"/>
        <end position="713"/>
    </location>
</feature>
<sequence>MKKIITYITLLCLVSYSVIGQLKKKETPSPAQKSEKKQIIKENTQTTALLQLLAKHKDGRIVLRWSPVNPKVWDDGNQYGYTLQREVIRRDGKFLDRREKSFVKSLVFAGKSQWVALAEKNDYARLIKGYFYDQPIPVWEKDTAVINNALKGRLIFSMLTADLSPEVAGNMALSYVDSTVKANEEYVYTVSQNTAAGVSSAIQAKITAGLAVRIPQFAPGNLVDLDFVDSTVTLKWELSTRTVYTAYHVERSDDDGVTFKRITSTPYLPLGNSANLKEISYIDHVRELHKTYVYRVKGIDPFADESEPSNLVRVYAYQTRLVSPKNLDYSFVNNKAILIKWSFPDSLLINVKGFNLYRNNGDKLEKQNERLISKDPPHFHIAKIKDHDENIIYTVSAVDLREKETFSDPLLAIVIDSIAPAKVTKLKGKIDKKGIVKLSWQPSVDRDVFSYDIYRAEGLNPNDMYMVKQVTAKDTSVIDSVNLRGATRYVYYKVIVADYHTNYSTHNDTIRLVRPDIFPPDPPKFTALGNTDSTVVLNWAASSSEDVMNYKLYKRFLSDSTKKLLLAFPSNQMITTYADKDWEEEKPMVYILEAIDGEGLSSGDSCQAKIRVLKPLRRAAVSILTATYQSDHDNKGVKLQWKYISKKPVVKYLIMRKSGKENDFEKVKDVSGDVLEFVDMKVNAKTEYTYTVYAFFVDKTSTYSGKEAKVRTR</sequence>